<dbReference type="SUPFAM" id="SSF53474">
    <property type="entry name" value="alpha/beta-Hydrolases"/>
    <property type="match status" value="1"/>
</dbReference>
<evidence type="ECO:0000259" key="2">
    <source>
        <dbReference type="SMART" id="SM00939"/>
    </source>
</evidence>
<dbReference type="KEGG" id="afx:JZ786_10880"/>
<evidence type="ECO:0000313" key="4">
    <source>
        <dbReference type="Proteomes" id="UP000663505"/>
    </source>
</evidence>
<dbReference type="SUPFAM" id="SSF49785">
    <property type="entry name" value="Galactose-binding domain-like"/>
    <property type="match status" value="1"/>
</dbReference>
<dbReference type="Proteomes" id="UP000663505">
    <property type="component" value="Chromosome"/>
</dbReference>
<dbReference type="RefSeq" id="WP_206658684.1">
    <property type="nucleotide sequence ID" value="NZ_CP071182.1"/>
</dbReference>
<dbReference type="PANTHER" id="PTHR43056:SF10">
    <property type="entry name" value="COCE_NOND FAMILY, PUTATIVE (AFU_ORTHOLOGUE AFUA_7G00600)-RELATED"/>
    <property type="match status" value="1"/>
</dbReference>
<organism evidence="3 4">
    <name type="scientific">Alicyclobacillus mengziensis</name>
    <dbReference type="NCBI Taxonomy" id="2931921"/>
    <lineage>
        <taxon>Bacteria</taxon>
        <taxon>Bacillati</taxon>
        <taxon>Bacillota</taxon>
        <taxon>Bacilli</taxon>
        <taxon>Bacillales</taxon>
        <taxon>Alicyclobacillaceae</taxon>
        <taxon>Alicyclobacillus</taxon>
    </lineage>
</organism>
<dbReference type="InterPro" id="IPR050585">
    <property type="entry name" value="Xaa-Pro_dipeptidyl-ppase/CocE"/>
</dbReference>
<dbReference type="Gene3D" id="1.10.3020.20">
    <property type="match status" value="1"/>
</dbReference>
<dbReference type="Gene3D" id="3.40.50.1820">
    <property type="entry name" value="alpha/beta hydrolase"/>
    <property type="match status" value="1"/>
</dbReference>
<dbReference type="InterPro" id="IPR008979">
    <property type="entry name" value="Galactose-bd-like_sf"/>
</dbReference>
<keyword evidence="1 3" id="KW-0378">Hydrolase</keyword>
<dbReference type="SMART" id="SM00939">
    <property type="entry name" value="PepX_C"/>
    <property type="match status" value="1"/>
</dbReference>
<dbReference type="Pfam" id="PF08530">
    <property type="entry name" value="PepX_C"/>
    <property type="match status" value="1"/>
</dbReference>
<dbReference type="NCBIfam" id="TIGR00976">
    <property type="entry name" value="CocE_NonD"/>
    <property type="match status" value="1"/>
</dbReference>
<dbReference type="Gene3D" id="2.60.120.260">
    <property type="entry name" value="Galactose-binding domain-like"/>
    <property type="match status" value="1"/>
</dbReference>
<dbReference type="PANTHER" id="PTHR43056">
    <property type="entry name" value="PEPTIDASE S9 PROLYL OLIGOPEPTIDASE"/>
    <property type="match status" value="1"/>
</dbReference>
<evidence type="ECO:0000313" key="3">
    <source>
        <dbReference type="EMBL" id="QSO49373.1"/>
    </source>
</evidence>
<gene>
    <name evidence="3" type="ORF">JZ786_10880</name>
</gene>
<name>A0A9X7W4C1_9BACL</name>
<dbReference type="GO" id="GO:0008239">
    <property type="term" value="F:dipeptidyl-peptidase activity"/>
    <property type="evidence" value="ECO:0007669"/>
    <property type="project" value="InterPro"/>
</dbReference>
<feature type="domain" description="Xaa-Pro dipeptidyl-peptidase C-terminal" evidence="2">
    <location>
        <begin position="318"/>
        <end position="569"/>
    </location>
</feature>
<protein>
    <submittedName>
        <fullName evidence="3">CocE/NonD family hydrolase</fullName>
    </submittedName>
</protein>
<dbReference type="InterPro" id="IPR005674">
    <property type="entry name" value="CocE/Ser_esterase"/>
</dbReference>
<dbReference type="Pfam" id="PF02129">
    <property type="entry name" value="Peptidase_S15"/>
    <property type="match status" value="1"/>
</dbReference>
<proteinExistence type="predicted"/>
<dbReference type="InterPro" id="IPR013736">
    <property type="entry name" value="Xaa-Pro_dipept_C"/>
</dbReference>
<accession>A0A9X7W4C1</accession>
<sequence length="579" mass="65619">MTDKTVVQDGMRIDWDVEITMDDGLVLRADVFRPVEDGRYPVLLSYGPYAKGLLFEEGYPRQWNLMVQEHPDVAEGSTNKYQTWEAVDPEKWVPYGYVCVRVDSRGAGRSPGHLSPFSPRETRDFYECIEWAGVQTWSNGKVGLIGISYYAMNQWQVAALQPPHLAAICPWEGSADWYRDATHHGGILSTFWATWLPQILTVQHGVGERGSMNRNNGEYVAGPETLPEDELAKNRTNLEMDILSHPVATDAYYKERQIDWSKVTVPILSAGNWGGIGLHLRGNVEGYKNAASKEKWLEIHGLEHWTHFYTDYGRNLQKRFFDYYLKGEANNWNEQSPVILNVRGVDGFALREESQWPLAGTEWTKIYLNPATQKLANEIVQEECAVEYDPFGDGVTFLTDPFTQQTELTGPMAAKLFVSSTTTDADLFLTVRLFDPQGNEVLYSGAMDPRTPISQGWLRASHRKLDKAKSTPYQPYHPHDEIQPLTPHEIYELDVEIWPTSIVIPAGYRLGLTVGGSDYKNTDEGTRFHTKFMTGSGAYWHDDERDRPKEVFGGTVSLHADAGRQPYLLVPVIPEETQS</sequence>
<dbReference type="InterPro" id="IPR000383">
    <property type="entry name" value="Xaa-Pro-like_dom"/>
</dbReference>
<reference evidence="3 4" key="1">
    <citation type="submission" date="2021-02" db="EMBL/GenBank/DDBJ databases">
        <title>Alicyclobacillus curvatus sp. nov. and Alicyclobacillus mengziensis sp. nov., two acidophilic bacteria isolated from acid mine drainage.</title>
        <authorList>
            <person name="Huang Y."/>
        </authorList>
    </citation>
    <scope>NUCLEOTIDE SEQUENCE [LARGE SCALE GENOMIC DNA]</scope>
    <source>
        <strain evidence="3 4">S30H14</strain>
    </source>
</reference>
<dbReference type="EMBL" id="CP071182">
    <property type="protein sequence ID" value="QSO49373.1"/>
    <property type="molecule type" value="Genomic_DNA"/>
</dbReference>
<keyword evidence="4" id="KW-1185">Reference proteome</keyword>
<evidence type="ECO:0000256" key="1">
    <source>
        <dbReference type="ARBA" id="ARBA00022801"/>
    </source>
</evidence>
<dbReference type="InterPro" id="IPR029058">
    <property type="entry name" value="AB_hydrolase_fold"/>
</dbReference>
<dbReference type="AlphaFoldDB" id="A0A9X7W4C1"/>